<protein>
    <submittedName>
        <fullName evidence="1">Uncharacterized protein</fullName>
    </submittedName>
</protein>
<evidence type="ECO:0000313" key="1">
    <source>
        <dbReference type="EMBL" id="JAH41231.1"/>
    </source>
</evidence>
<dbReference type="EMBL" id="GBXM01067346">
    <property type="protein sequence ID" value="JAH41231.1"/>
    <property type="molecule type" value="Transcribed_RNA"/>
</dbReference>
<reference evidence="1" key="2">
    <citation type="journal article" date="2015" name="Fish Shellfish Immunol.">
        <title>Early steps in the European eel (Anguilla anguilla)-Vibrio vulnificus interaction in the gills: Role of the RtxA13 toxin.</title>
        <authorList>
            <person name="Callol A."/>
            <person name="Pajuelo D."/>
            <person name="Ebbesson L."/>
            <person name="Teles M."/>
            <person name="MacKenzie S."/>
            <person name="Amaro C."/>
        </authorList>
    </citation>
    <scope>NUCLEOTIDE SEQUENCE</scope>
</reference>
<sequence>MRTQRRPNKSL</sequence>
<accession>A0A0E9SIX1</accession>
<organism evidence="1">
    <name type="scientific">Anguilla anguilla</name>
    <name type="common">European freshwater eel</name>
    <name type="synonym">Muraena anguilla</name>
    <dbReference type="NCBI Taxonomy" id="7936"/>
    <lineage>
        <taxon>Eukaryota</taxon>
        <taxon>Metazoa</taxon>
        <taxon>Chordata</taxon>
        <taxon>Craniata</taxon>
        <taxon>Vertebrata</taxon>
        <taxon>Euteleostomi</taxon>
        <taxon>Actinopterygii</taxon>
        <taxon>Neopterygii</taxon>
        <taxon>Teleostei</taxon>
        <taxon>Anguilliformes</taxon>
        <taxon>Anguillidae</taxon>
        <taxon>Anguilla</taxon>
    </lineage>
</organism>
<reference evidence="1" key="1">
    <citation type="submission" date="2014-11" db="EMBL/GenBank/DDBJ databases">
        <authorList>
            <person name="Amaro Gonzalez C."/>
        </authorList>
    </citation>
    <scope>NUCLEOTIDE SEQUENCE</scope>
</reference>
<name>A0A0E9SIX1_ANGAN</name>
<proteinExistence type="predicted"/>